<proteinExistence type="predicted"/>
<organism evidence="2 3">
    <name type="scientific">Liparis tanakae</name>
    <name type="common">Tanaka's snailfish</name>
    <dbReference type="NCBI Taxonomy" id="230148"/>
    <lineage>
        <taxon>Eukaryota</taxon>
        <taxon>Metazoa</taxon>
        <taxon>Chordata</taxon>
        <taxon>Craniata</taxon>
        <taxon>Vertebrata</taxon>
        <taxon>Euteleostomi</taxon>
        <taxon>Actinopterygii</taxon>
        <taxon>Neopterygii</taxon>
        <taxon>Teleostei</taxon>
        <taxon>Neoteleostei</taxon>
        <taxon>Acanthomorphata</taxon>
        <taxon>Eupercaria</taxon>
        <taxon>Perciformes</taxon>
        <taxon>Cottioidei</taxon>
        <taxon>Cottales</taxon>
        <taxon>Liparidae</taxon>
        <taxon>Liparis</taxon>
    </lineage>
</organism>
<name>A0A4Z2FZ19_9TELE</name>
<evidence type="ECO:0000313" key="2">
    <source>
        <dbReference type="EMBL" id="TNN46231.1"/>
    </source>
</evidence>
<feature type="compositionally biased region" description="Low complexity" evidence="1">
    <location>
        <begin position="59"/>
        <end position="75"/>
    </location>
</feature>
<sequence length="95" mass="10317">MTPWLVPTHRRPWQSSRLETHTWPGGRRHDIIISPHRTPQSPTTICHELTVTGPPTFSSLSSVSTATSEESLASSTPPPDVPISSSSSALTSSMR</sequence>
<accession>A0A4Z2FZ19</accession>
<feature type="region of interest" description="Disordered" evidence="1">
    <location>
        <begin position="59"/>
        <end position="95"/>
    </location>
</feature>
<reference evidence="2 3" key="1">
    <citation type="submission" date="2019-03" db="EMBL/GenBank/DDBJ databases">
        <title>First draft genome of Liparis tanakae, snailfish: a comprehensive survey of snailfish specific genes.</title>
        <authorList>
            <person name="Kim W."/>
            <person name="Song I."/>
            <person name="Jeong J.-H."/>
            <person name="Kim D."/>
            <person name="Kim S."/>
            <person name="Ryu S."/>
            <person name="Song J.Y."/>
            <person name="Lee S.K."/>
        </authorList>
    </citation>
    <scope>NUCLEOTIDE SEQUENCE [LARGE SCALE GENOMIC DNA]</scope>
    <source>
        <tissue evidence="2">Muscle</tissue>
    </source>
</reference>
<protein>
    <submittedName>
        <fullName evidence="2">Uncharacterized protein</fullName>
    </submittedName>
</protein>
<keyword evidence="3" id="KW-1185">Reference proteome</keyword>
<feature type="compositionally biased region" description="Low complexity" evidence="1">
    <location>
        <begin position="82"/>
        <end position="95"/>
    </location>
</feature>
<dbReference type="EMBL" id="SRLO01000801">
    <property type="protein sequence ID" value="TNN46231.1"/>
    <property type="molecule type" value="Genomic_DNA"/>
</dbReference>
<gene>
    <name evidence="2" type="ORF">EYF80_043581</name>
</gene>
<dbReference type="AlphaFoldDB" id="A0A4Z2FZ19"/>
<comment type="caution">
    <text evidence="2">The sequence shown here is derived from an EMBL/GenBank/DDBJ whole genome shotgun (WGS) entry which is preliminary data.</text>
</comment>
<feature type="region of interest" description="Disordered" evidence="1">
    <location>
        <begin position="1"/>
        <end position="28"/>
    </location>
</feature>
<dbReference type="Proteomes" id="UP000314294">
    <property type="component" value="Unassembled WGS sequence"/>
</dbReference>
<evidence type="ECO:0000313" key="3">
    <source>
        <dbReference type="Proteomes" id="UP000314294"/>
    </source>
</evidence>
<evidence type="ECO:0000256" key="1">
    <source>
        <dbReference type="SAM" id="MobiDB-lite"/>
    </source>
</evidence>